<reference evidence="1 2" key="1">
    <citation type="submission" date="2018-12" db="EMBL/GenBank/DDBJ databases">
        <authorList>
            <consortium name="Pathogen Informatics"/>
        </authorList>
    </citation>
    <scope>NUCLEOTIDE SEQUENCE [LARGE SCALE GENOMIC DNA]</scope>
    <source>
        <strain evidence="1 2">NCTC13071</strain>
    </source>
</reference>
<sequence>MQQAESNMSCNIFLLIEQPMTKSLINKQHATFQKSTAMDFDADKTAWRSSRQCGDLLFIFTLDLHSPLKFIIFALGKVHKCFPFFHVLQQRPVQ</sequence>
<evidence type="ECO:0000313" key="1">
    <source>
        <dbReference type="EMBL" id="VEH14812.1"/>
    </source>
</evidence>
<evidence type="ECO:0000313" key="2">
    <source>
        <dbReference type="Proteomes" id="UP000274578"/>
    </source>
</evidence>
<proteinExistence type="predicted"/>
<dbReference type="KEGG" id="poc:NCTC13071_00796"/>
<organism evidence="1 2">
    <name type="scientific">Segatella oris</name>
    <dbReference type="NCBI Taxonomy" id="28135"/>
    <lineage>
        <taxon>Bacteria</taxon>
        <taxon>Pseudomonadati</taxon>
        <taxon>Bacteroidota</taxon>
        <taxon>Bacteroidia</taxon>
        <taxon>Bacteroidales</taxon>
        <taxon>Prevotellaceae</taxon>
        <taxon>Segatella</taxon>
    </lineage>
</organism>
<accession>A0A448L4D2</accession>
<dbReference type="EMBL" id="LR134384">
    <property type="protein sequence ID" value="VEH14812.1"/>
    <property type="molecule type" value="Genomic_DNA"/>
</dbReference>
<protein>
    <submittedName>
        <fullName evidence="1">Uncharacterized protein</fullName>
    </submittedName>
</protein>
<dbReference type="Proteomes" id="UP000274578">
    <property type="component" value="Chromosome 1"/>
</dbReference>
<dbReference type="AlphaFoldDB" id="A0A448L4D2"/>
<name>A0A448L4D2_9BACT</name>
<gene>
    <name evidence="1" type="ORF">NCTC13071_00796</name>
</gene>